<evidence type="ECO:0000256" key="3">
    <source>
        <dbReference type="ARBA" id="ARBA00009516"/>
    </source>
</evidence>
<dbReference type="GO" id="GO:0005525">
    <property type="term" value="F:GTP binding"/>
    <property type="evidence" value="ECO:0007669"/>
    <property type="project" value="UniProtKB-KW"/>
</dbReference>
<dbReference type="InterPro" id="IPR050054">
    <property type="entry name" value="UPRTase/APRTase"/>
</dbReference>
<gene>
    <name evidence="11" type="ORF">D0Z07_9114</name>
</gene>
<evidence type="ECO:0000256" key="4">
    <source>
        <dbReference type="ARBA" id="ARBA00011894"/>
    </source>
</evidence>
<evidence type="ECO:0000256" key="9">
    <source>
        <dbReference type="ARBA" id="ARBA00023134"/>
    </source>
</evidence>
<feature type="domain" description="Phosphoribosyltransferase" evidence="10">
    <location>
        <begin position="51"/>
        <end position="193"/>
    </location>
</feature>
<comment type="cofactor">
    <cofactor evidence="1">
        <name>Mg(2+)</name>
        <dbReference type="ChEBI" id="CHEBI:18420"/>
    </cofactor>
</comment>
<protein>
    <recommendedName>
        <fullName evidence="4">uracil phosphoribosyltransferase</fullName>
        <ecNumber evidence="4">2.4.2.9</ecNumber>
    </recommendedName>
</protein>
<dbReference type="OrthoDB" id="10257085at2759"/>
<dbReference type="EMBL" id="VNKQ01000020">
    <property type="protein sequence ID" value="KAG0645157.1"/>
    <property type="molecule type" value="Genomic_DNA"/>
</dbReference>
<evidence type="ECO:0000259" key="10">
    <source>
        <dbReference type="Pfam" id="PF14681"/>
    </source>
</evidence>
<dbReference type="AlphaFoldDB" id="A0A9P6SJQ2"/>
<evidence type="ECO:0000313" key="11">
    <source>
        <dbReference type="EMBL" id="KAG0645157.1"/>
    </source>
</evidence>
<evidence type="ECO:0000256" key="8">
    <source>
        <dbReference type="ARBA" id="ARBA00022741"/>
    </source>
</evidence>
<dbReference type="SUPFAM" id="SSF53271">
    <property type="entry name" value="PRTase-like"/>
    <property type="match status" value="1"/>
</dbReference>
<evidence type="ECO:0000256" key="6">
    <source>
        <dbReference type="ARBA" id="ARBA00022676"/>
    </source>
</evidence>
<proteinExistence type="inferred from homology"/>
<comment type="similarity">
    <text evidence="3">Belongs to the UPRTase family.</text>
</comment>
<keyword evidence="7" id="KW-0808">Transferase</keyword>
<keyword evidence="8" id="KW-0547">Nucleotide-binding</keyword>
<dbReference type="Proteomes" id="UP000785200">
    <property type="component" value="Unassembled WGS sequence"/>
</dbReference>
<comment type="pathway">
    <text evidence="2">Pyrimidine metabolism; UMP biosynthesis via salvage pathway; UMP from uracil: step 1/1.</text>
</comment>
<evidence type="ECO:0000256" key="5">
    <source>
        <dbReference type="ARBA" id="ARBA00022533"/>
    </source>
</evidence>
<evidence type="ECO:0000256" key="1">
    <source>
        <dbReference type="ARBA" id="ARBA00001946"/>
    </source>
</evidence>
<name>A0A9P6SJQ2_9HELO</name>
<evidence type="ECO:0000313" key="12">
    <source>
        <dbReference type="Proteomes" id="UP000785200"/>
    </source>
</evidence>
<dbReference type="CDD" id="cd06223">
    <property type="entry name" value="PRTases_typeI"/>
    <property type="match status" value="1"/>
</dbReference>
<sequence>MTPNVTVISHPLLAAKLECIQDRATDSATMRQLVAQATKIMAVIATSSIEPGQTCALVPLMRSGLAMVDPVLEIMVPGSKVKVHHLGLFREKTTLQAIEYYNNIQTSEMPVPHAIIVDPLLATGNTSAAAIDTLKDWGVGQITFIALIATEQGLERAAKVWPGKVNFFVGAIKGLDGTGHITSGVGDIGDRLYLS</sequence>
<organism evidence="11 12">
    <name type="scientific">Hyphodiscus hymeniophilus</name>
    <dbReference type="NCBI Taxonomy" id="353542"/>
    <lineage>
        <taxon>Eukaryota</taxon>
        <taxon>Fungi</taxon>
        <taxon>Dikarya</taxon>
        <taxon>Ascomycota</taxon>
        <taxon>Pezizomycotina</taxon>
        <taxon>Leotiomycetes</taxon>
        <taxon>Helotiales</taxon>
        <taxon>Hyphodiscaceae</taxon>
        <taxon>Hyphodiscus</taxon>
    </lineage>
</organism>
<evidence type="ECO:0000256" key="7">
    <source>
        <dbReference type="ARBA" id="ARBA00022679"/>
    </source>
</evidence>
<reference evidence="11" key="1">
    <citation type="submission" date="2019-07" db="EMBL/GenBank/DDBJ databases">
        <title>Hyphodiscus hymeniophilus genome sequencing and assembly.</title>
        <authorList>
            <person name="Kramer G."/>
            <person name="Nodwell J."/>
        </authorList>
    </citation>
    <scope>NUCLEOTIDE SEQUENCE</scope>
    <source>
        <strain evidence="11">ATCC 34498</strain>
    </source>
</reference>
<accession>A0A9P6SJQ2</accession>
<comment type="caution">
    <text evidence="11">The sequence shown here is derived from an EMBL/GenBank/DDBJ whole genome shotgun (WGS) entry which is preliminary data.</text>
</comment>
<keyword evidence="9" id="KW-0342">GTP-binding</keyword>
<dbReference type="PANTHER" id="PTHR32315:SF4">
    <property type="entry name" value="URACIL PHOSPHORIBOSYLTRANSFERASE, CHLOROPLASTIC"/>
    <property type="match status" value="1"/>
</dbReference>
<dbReference type="InterPro" id="IPR000836">
    <property type="entry name" value="PRTase_dom"/>
</dbReference>
<dbReference type="EC" id="2.4.2.9" evidence="4"/>
<keyword evidence="5" id="KW-0021">Allosteric enzyme</keyword>
<dbReference type="Pfam" id="PF14681">
    <property type="entry name" value="UPRTase"/>
    <property type="match status" value="1"/>
</dbReference>
<dbReference type="PANTHER" id="PTHR32315">
    <property type="entry name" value="ADENINE PHOSPHORIBOSYLTRANSFERASE"/>
    <property type="match status" value="1"/>
</dbReference>
<keyword evidence="12" id="KW-1185">Reference proteome</keyword>
<evidence type="ECO:0000256" key="2">
    <source>
        <dbReference type="ARBA" id="ARBA00005180"/>
    </source>
</evidence>
<keyword evidence="6 11" id="KW-0328">Glycosyltransferase</keyword>
<dbReference type="GO" id="GO:0004845">
    <property type="term" value="F:uracil phosphoribosyltransferase activity"/>
    <property type="evidence" value="ECO:0007669"/>
    <property type="project" value="UniProtKB-EC"/>
</dbReference>
<dbReference type="Gene3D" id="3.40.50.2020">
    <property type="match status" value="1"/>
</dbReference>
<dbReference type="InterPro" id="IPR029057">
    <property type="entry name" value="PRTase-like"/>
</dbReference>